<dbReference type="GO" id="GO:0006508">
    <property type="term" value="P:proteolysis"/>
    <property type="evidence" value="ECO:0007669"/>
    <property type="project" value="InterPro"/>
</dbReference>
<gene>
    <name evidence="2" type="ORF">CCS01_14105</name>
</gene>
<dbReference type="OrthoDB" id="9802364at2"/>
<dbReference type="RefSeq" id="WP_104519483.1">
    <property type="nucleotide sequence ID" value="NZ_NHRY01000143.1"/>
</dbReference>
<dbReference type="Pfam" id="PF01726">
    <property type="entry name" value="LexA_DNA_bind"/>
    <property type="match status" value="1"/>
</dbReference>
<protein>
    <submittedName>
        <fullName evidence="2">MarR family transcriptional regulator</fullName>
    </submittedName>
</protein>
<dbReference type="InterPro" id="IPR006199">
    <property type="entry name" value="LexA_DNA-bd_dom"/>
</dbReference>
<organism evidence="2 3">
    <name type="scientific">Rhodopila globiformis</name>
    <name type="common">Rhodopseudomonas globiformis</name>
    <dbReference type="NCBI Taxonomy" id="1071"/>
    <lineage>
        <taxon>Bacteria</taxon>
        <taxon>Pseudomonadati</taxon>
        <taxon>Pseudomonadota</taxon>
        <taxon>Alphaproteobacteria</taxon>
        <taxon>Acetobacterales</taxon>
        <taxon>Acetobacteraceae</taxon>
        <taxon>Rhodopila</taxon>
    </lineage>
</organism>
<dbReference type="AlphaFoldDB" id="A0A2S6NG33"/>
<evidence type="ECO:0000259" key="1">
    <source>
        <dbReference type="Pfam" id="PF01726"/>
    </source>
</evidence>
<dbReference type="InterPro" id="IPR036388">
    <property type="entry name" value="WH-like_DNA-bd_sf"/>
</dbReference>
<evidence type="ECO:0000313" key="3">
    <source>
        <dbReference type="Proteomes" id="UP000239724"/>
    </source>
</evidence>
<dbReference type="GO" id="GO:0004252">
    <property type="term" value="F:serine-type endopeptidase activity"/>
    <property type="evidence" value="ECO:0007669"/>
    <property type="project" value="InterPro"/>
</dbReference>
<sequence length="100" mass="11117">MNWAANAPRPAFTARQGQFLACIHAYTLLNGRPPAEADMMRFFRLTPPSVHQMILKLEKAGLISRQPGVPRSIVVLLHRSALPMLEPGGVQPVKTSVQRY</sequence>
<accession>A0A2S6NG33</accession>
<dbReference type="InterPro" id="IPR036390">
    <property type="entry name" value="WH_DNA-bd_sf"/>
</dbReference>
<feature type="domain" description="LexA repressor DNA-binding" evidence="1">
    <location>
        <begin position="12"/>
        <end position="71"/>
    </location>
</feature>
<comment type="caution">
    <text evidence="2">The sequence shown here is derived from an EMBL/GenBank/DDBJ whole genome shotgun (WGS) entry which is preliminary data.</text>
</comment>
<dbReference type="Proteomes" id="UP000239724">
    <property type="component" value="Unassembled WGS sequence"/>
</dbReference>
<name>A0A2S6NG33_RHOGL</name>
<reference evidence="2 3" key="1">
    <citation type="journal article" date="2018" name="Arch. Microbiol.">
        <title>New insights into the metabolic potential of the phototrophic purple bacterium Rhodopila globiformis DSM 161(T) from its draft genome sequence and evidence for a vanadium-dependent nitrogenase.</title>
        <authorList>
            <person name="Imhoff J.F."/>
            <person name="Rahn T."/>
            <person name="Kunzel S."/>
            <person name="Neulinger S.C."/>
        </authorList>
    </citation>
    <scope>NUCLEOTIDE SEQUENCE [LARGE SCALE GENOMIC DNA]</scope>
    <source>
        <strain evidence="2 3">DSM 161</strain>
    </source>
</reference>
<dbReference type="Gene3D" id="1.10.10.10">
    <property type="entry name" value="Winged helix-like DNA-binding domain superfamily/Winged helix DNA-binding domain"/>
    <property type="match status" value="1"/>
</dbReference>
<dbReference type="SUPFAM" id="SSF46785">
    <property type="entry name" value="Winged helix' DNA-binding domain"/>
    <property type="match status" value="1"/>
</dbReference>
<proteinExistence type="predicted"/>
<evidence type="ECO:0000313" key="2">
    <source>
        <dbReference type="EMBL" id="PPQ33588.1"/>
    </source>
</evidence>
<dbReference type="EMBL" id="NHRY01000143">
    <property type="protein sequence ID" value="PPQ33588.1"/>
    <property type="molecule type" value="Genomic_DNA"/>
</dbReference>
<keyword evidence="3" id="KW-1185">Reference proteome</keyword>